<evidence type="ECO:0000259" key="2">
    <source>
        <dbReference type="Pfam" id="PF00535"/>
    </source>
</evidence>
<sequence>MPYDRIGRRRSMRGRLEGAARRGEMFATRTYALNAQLRLTPIHQLRSLPARSPTGYVAQGEDPQFEVGSAQGELPPPGWYVLDLRFELEEGRILAPCLYPDFGAGVSEALRIGLAEPDGDGRSRSVVLIGSRLHRLRFDPSEQLAQFAVREFRLRRVSRLRAVWELLCGIQRARREVLCEEAVGAGLRFLRAALRGRIGDGGKALLQHYRRALRQGAHSYQHWLARYDRAAAAESPAAKSPIDERAASEPTLAEPAASAPPPTISIVLPVRDPPLPWLRRCLDSVLAQTWPHWQLCIADDASRSGAVRRLLREYAARDARIALRLRENHGHICEASNSAIELATGSYIGFLDHDDELAPQALAEMAHAIGEHPRARLFYTDEDKIDESGRRFEPNFKPAWNPDLLRAQNYICHFVAIDATLVRELGGLRPGYEGAQDHDLLLRCAERLDDSQIVHIPRVLYHWRVLPESTALSGGAKPYALEAGRRAIEEHYGRTGVRARVEVTEHGYYRSVRGLSERPLASLIVPTRDRVGLLRTCVESVLQRTAYRPLELLVVDNGSSEPETLRYLDELRQREHVRVLAWPHPFNFSAIVNFAAAQARGEVLCLLNNDTEVIASDWLDELVSHAVREDVGAVGGMLYYPSDTIQHAGVILGIGGVAGHTHGHLRRGSNGYLGRAGVVQNLSAVTGACLALRRTVFDEIGGMDETLAVAFNDVDLCLRLHARGYRNVWTPHAELYHHESASRGPEDTPEKRERFLGETSIMLRRWGELLTNDPAYNPNLSLENLHFDLAFPPRSQVSRVSAPIPPSLAIPVNA</sequence>
<organism evidence="3 4">
    <name type="scientific">Lysobacter enzymogenes</name>
    <dbReference type="NCBI Taxonomy" id="69"/>
    <lineage>
        <taxon>Bacteria</taxon>
        <taxon>Pseudomonadati</taxon>
        <taxon>Pseudomonadota</taxon>
        <taxon>Gammaproteobacteria</taxon>
        <taxon>Lysobacterales</taxon>
        <taxon>Lysobacteraceae</taxon>
        <taxon>Lysobacter</taxon>
    </lineage>
</organism>
<accession>A0A3N2RJD2</accession>
<evidence type="ECO:0000313" key="3">
    <source>
        <dbReference type="EMBL" id="ROU07436.1"/>
    </source>
</evidence>
<comment type="caution">
    <text evidence="3">The sequence shown here is derived from an EMBL/GenBank/DDBJ whole genome shotgun (WGS) entry which is preliminary data.</text>
</comment>
<feature type="domain" description="Glycosyltransferase 2-like" evidence="2">
    <location>
        <begin position="265"/>
        <end position="417"/>
    </location>
</feature>
<reference evidence="3 4" key="1">
    <citation type="submission" date="2018-10" db="EMBL/GenBank/DDBJ databases">
        <title>The genome of Lysobacter enzymogenes OH11.</title>
        <authorList>
            <person name="Liu F."/>
            <person name="Zhao Y."/>
            <person name="Qian G."/>
            <person name="Chen Y."/>
            <person name="Xu H."/>
        </authorList>
    </citation>
    <scope>NUCLEOTIDE SEQUENCE [LARGE SCALE GENOMIC DNA]</scope>
    <source>
        <strain evidence="3 4">OH11</strain>
    </source>
</reference>
<dbReference type="AlphaFoldDB" id="A0A3N2RJD2"/>
<keyword evidence="3" id="KW-0808">Transferase</keyword>
<proteinExistence type="predicted"/>
<dbReference type="CDD" id="cd04186">
    <property type="entry name" value="GT_2_like_c"/>
    <property type="match status" value="1"/>
</dbReference>
<dbReference type="PANTHER" id="PTHR43179:SF7">
    <property type="entry name" value="RHAMNOSYLTRANSFERASE WBBL"/>
    <property type="match status" value="1"/>
</dbReference>
<dbReference type="Pfam" id="PF00535">
    <property type="entry name" value="Glycos_transf_2"/>
    <property type="match status" value="2"/>
</dbReference>
<feature type="compositionally biased region" description="Low complexity" evidence="1">
    <location>
        <begin position="248"/>
        <end position="257"/>
    </location>
</feature>
<gene>
    <name evidence="3" type="ORF">D9T17_09025</name>
</gene>
<dbReference type="PANTHER" id="PTHR43179">
    <property type="entry name" value="RHAMNOSYLTRANSFERASE WBBL"/>
    <property type="match status" value="1"/>
</dbReference>
<dbReference type="InterPro" id="IPR001173">
    <property type="entry name" value="Glyco_trans_2-like"/>
</dbReference>
<protein>
    <submittedName>
        <fullName evidence="3">Glycosyltransferase family 2 protein</fullName>
    </submittedName>
</protein>
<dbReference type="GO" id="GO:0016740">
    <property type="term" value="F:transferase activity"/>
    <property type="evidence" value="ECO:0007669"/>
    <property type="project" value="UniProtKB-KW"/>
</dbReference>
<feature type="region of interest" description="Disordered" evidence="1">
    <location>
        <begin position="237"/>
        <end position="259"/>
    </location>
</feature>
<dbReference type="InterPro" id="IPR029044">
    <property type="entry name" value="Nucleotide-diphossugar_trans"/>
</dbReference>
<dbReference type="Proteomes" id="UP000275910">
    <property type="component" value="Unassembled WGS sequence"/>
</dbReference>
<evidence type="ECO:0000256" key="1">
    <source>
        <dbReference type="SAM" id="MobiDB-lite"/>
    </source>
</evidence>
<name>A0A3N2RJD2_LYSEN</name>
<dbReference type="SUPFAM" id="SSF53448">
    <property type="entry name" value="Nucleotide-diphospho-sugar transferases"/>
    <property type="match status" value="2"/>
</dbReference>
<dbReference type="Gene3D" id="3.90.550.10">
    <property type="entry name" value="Spore Coat Polysaccharide Biosynthesis Protein SpsA, Chain A"/>
    <property type="match status" value="2"/>
</dbReference>
<dbReference type="EMBL" id="RCTY01000022">
    <property type="protein sequence ID" value="ROU07436.1"/>
    <property type="molecule type" value="Genomic_DNA"/>
</dbReference>
<feature type="domain" description="Glycosyltransferase 2-like" evidence="2">
    <location>
        <begin position="522"/>
        <end position="700"/>
    </location>
</feature>
<evidence type="ECO:0000313" key="4">
    <source>
        <dbReference type="Proteomes" id="UP000275910"/>
    </source>
</evidence>
<dbReference type="CDD" id="cd04184">
    <property type="entry name" value="GT2_RfbC_Mx_like"/>
    <property type="match status" value="1"/>
</dbReference>